<dbReference type="InterPro" id="IPR016032">
    <property type="entry name" value="Sig_transdc_resp-reg_C-effctor"/>
</dbReference>
<organism evidence="5 6">
    <name type="scientific">Chengkuizengella axinellae</name>
    <dbReference type="NCBI Taxonomy" id="3064388"/>
    <lineage>
        <taxon>Bacteria</taxon>
        <taxon>Bacillati</taxon>
        <taxon>Bacillota</taxon>
        <taxon>Bacilli</taxon>
        <taxon>Bacillales</taxon>
        <taxon>Paenibacillaceae</taxon>
        <taxon>Chengkuizengella</taxon>
    </lineage>
</organism>
<keyword evidence="3" id="KW-0804">Transcription</keyword>
<proteinExistence type="predicted"/>
<dbReference type="SUPFAM" id="SSF46894">
    <property type="entry name" value="C-terminal effector domain of the bipartite response regulators"/>
    <property type="match status" value="1"/>
</dbReference>
<sequence>MELDALKLTVYNLQEKYRLTPREKEVLILLAKTGLDNKEIGNELCISEKTVKNHIGNMFSKMNIKSTRQLFSMIINH</sequence>
<dbReference type="PRINTS" id="PR00038">
    <property type="entry name" value="HTHLUXR"/>
</dbReference>
<reference evidence="5 6" key="1">
    <citation type="submission" date="2023-08" db="EMBL/GenBank/DDBJ databases">
        <authorList>
            <person name="Park J.-S."/>
        </authorList>
    </citation>
    <scope>NUCLEOTIDE SEQUENCE [LARGE SCALE GENOMIC DNA]</scope>
    <source>
        <strain evidence="5 6">2205SS18-9</strain>
    </source>
</reference>
<dbReference type="SMART" id="SM00421">
    <property type="entry name" value="HTH_LUXR"/>
    <property type="match status" value="1"/>
</dbReference>
<dbReference type="EMBL" id="JAVAMP010000006">
    <property type="protein sequence ID" value="MDP5275232.1"/>
    <property type="molecule type" value="Genomic_DNA"/>
</dbReference>
<dbReference type="PROSITE" id="PS00622">
    <property type="entry name" value="HTH_LUXR_1"/>
    <property type="match status" value="1"/>
</dbReference>
<dbReference type="Proteomes" id="UP001231941">
    <property type="component" value="Unassembled WGS sequence"/>
</dbReference>
<feature type="domain" description="HTH luxR-type" evidence="4">
    <location>
        <begin position="12"/>
        <end position="77"/>
    </location>
</feature>
<gene>
    <name evidence="5" type="ORF">Q5Y73_14035</name>
</gene>
<comment type="caution">
    <text evidence="5">The sequence shown here is derived from an EMBL/GenBank/DDBJ whole genome shotgun (WGS) entry which is preliminary data.</text>
</comment>
<dbReference type="CDD" id="cd06170">
    <property type="entry name" value="LuxR_C_like"/>
    <property type="match status" value="1"/>
</dbReference>
<evidence type="ECO:0000259" key="4">
    <source>
        <dbReference type="PROSITE" id="PS50043"/>
    </source>
</evidence>
<accession>A0ABT9J0X1</accession>
<evidence type="ECO:0000256" key="3">
    <source>
        <dbReference type="ARBA" id="ARBA00023163"/>
    </source>
</evidence>
<dbReference type="PANTHER" id="PTHR44688:SF16">
    <property type="entry name" value="DNA-BINDING TRANSCRIPTIONAL ACTIVATOR DEVR_DOSR"/>
    <property type="match status" value="1"/>
</dbReference>
<evidence type="ECO:0000256" key="2">
    <source>
        <dbReference type="ARBA" id="ARBA00023125"/>
    </source>
</evidence>
<name>A0ABT9J0X1_9BACL</name>
<evidence type="ECO:0000256" key="1">
    <source>
        <dbReference type="ARBA" id="ARBA00023015"/>
    </source>
</evidence>
<keyword evidence="6" id="KW-1185">Reference proteome</keyword>
<dbReference type="PANTHER" id="PTHR44688">
    <property type="entry name" value="DNA-BINDING TRANSCRIPTIONAL ACTIVATOR DEVR_DOSR"/>
    <property type="match status" value="1"/>
</dbReference>
<dbReference type="Pfam" id="PF00196">
    <property type="entry name" value="GerE"/>
    <property type="match status" value="1"/>
</dbReference>
<keyword evidence="2" id="KW-0238">DNA-binding</keyword>
<dbReference type="Gene3D" id="1.10.10.10">
    <property type="entry name" value="Winged helix-like DNA-binding domain superfamily/Winged helix DNA-binding domain"/>
    <property type="match status" value="1"/>
</dbReference>
<protein>
    <submittedName>
        <fullName evidence="5">LuxR C-terminal-related transcriptional regulator</fullName>
    </submittedName>
</protein>
<dbReference type="PROSITE" id="PS50043">
    <property type="entry name" value="HTH_LUXR_2"/>
    <property type="match status" value="1"/>
</dbReference>
<dbReference type="RefSeq" id="WP_305992541.1">
    <property type="nucleotide sequence ID" value="NZ_JAVAMP010000006.1"/>
</dbReference>
<evidence type="ECO:0000313" key="6">
    <source>
        <dbReference type="Proteomes" id="UP001231941"/>
    </source>
</evidence>
<evidence type="ECO:0000313" key="5">
    <source>
        <dbReference type="EMBL" id="MDP5275232.1"/>
    </source>
</evidence>
<dbReference type="InterPro" id="IPR000792">
    <property type="entry name" value="Tscrpt_reg_LuxR_C"/>
</dbReference>
<keyword evidence="1" id="KW-0805">Transcription regulation</keyword>
<dbReference type="InterPro" id="IPR036388">
    <property type="entry name" value="WH-like_DNA-bd_sf"/>
</dbReference>